<dbReference type="Pfam" id="PF13517">
    <property type="entry name" value="FG-GAP_3"/>
    <property type="match status" value="1"/>
</dbReference>
<proteinExistence type="predicted"/>
<accession>A0A1L9U1Q5</accession>
<gene>
    <name evidence="2" type="ORF">ASPBRDRAFT_49663</name>
</gene>
<organism evidence="2 3">
    <name type="scientific">Aspergillus brasiliensis (strain CBS 101740 / IMI 381727 / IBT 21946)</name>
    <dbReference type="NCBI Taxonomy" id="767769"/>
    <lineage>
        <taxon>Eukaryota</taxon>
        <taxon>Fungi</taxon>
        <taxon>Dikarya</taxon>
        <taxon>Ascomycota</taxon>
        <taxon>Pezizomycotina</taxon>
        <taxon>Eurotiomycetes</taxon>
        <taxon>Eurotiomycetidae</taxon>
        <taxon>Eurotiales</taxon>
        <taxon>Aspergillaceae</taxon>
        <taxon>Aspergillus</taxon>
        <taxon>Aspergillus subgen. Circumdati</taxon>
    </lineage>
</organism>
<dbReference type="PANTHER" id="PTHR46580">
    <property type="entry name" value="SENSOR KINASE-RELATED"/>
    <property type="match status" value="1"/>
</dbReference>
<dbReference type="AlphaFoldDB" id="A0A1L9U1Q5"/>
<protein>
    <recommendedName>
        <fullName evidence="4">VCBS repeat-containing protein</fullName>
    </recommendedName>
</protein>
<dbReference type="STRING" id="767769.A0A1L9U1Q5"/>
<name>A0A1L9U1Q5_ASPBC</name>
<dbReference type="Gene3D" id="2.130.10.130">
    <property type="entry name" value="Integrin alpha, N-terminal"/>
    <property type="match status" value="1"/>
</dbReference>
<dbReference type="OrthoDB" id="674604at2759"/>
<keyword evidence="1" id="KW-0732">Signal</keyword>
<dbReference type="RefSeq" id="XP_067472829.1">
    <property type="nucleotide sequence ID" value="XM_067626397.1"/>
</dbReference>
<sequence length="257" mass="28019">MATSAIQKRKQRIMLHERARSLDYPQTAVSAAQQLNHRGNTEHFSVNFDNNLGNNGASLADGVLATCESDYNRIQAFFPTLGRSPFLLQNGTPITQTDAANFNLAVDSFNRDGIPDLYCLKRTNTGTGNLEVHILSGASKYQSFLLQTGTPITEIDAANFNLAVDSFNRDGIPDLYCLKRTNTGTGNLEVHILSGASNYQSFLLQTGTPIIQADTANFDFAVGDFNRDGVLDLYCLKRTSTGTNKLEVHILNGGAGY</sequence>
<dbReference type="InterPro" id="IPR028994">
    <property type="entry name" value="Integrin_alpha_N"/>
</dbReference>
<dbReference type="VEuPathDB" id="FungiDB:ASPBRDRAFT_49663"/>
<keyword evidence="3" id="KW-1185">Reference proteome</keyword>
<dbReference type="InterPro" id="IPR013517">
    <property type="entry name" value="FG-GAP"/>
</dbReference>
<evidence type="ECO:0000256" key="1">
    <source>
        <dbReference type="ARBA" id="ARBA00022729"/>
    </source>
</evidence>
<dbReference type="SUPFAM" id="SSF69318">
    <property type="entry name" value="Integrin alpha N-terminal domain"/>
    <property type="match status" value="1"/>
</dbReference>
<evidence type="ECO:0008006" key="4">
    <source>
        <dbReference type="Google" id="ProtNLM"/>
    </source>
</evidence>
<dbReference type="Proteomes" id="UP000184499">
    <property type="component" value="Unassembled WGS sequence"/>
</dbReference>
<evidence type="ECO:0000313" key="2">
    <source>
        <dbReference type="EMBL" id="OJJ65578.1"/>
    </source>
</evidence>
<reference evidence="3" key="1">
    <citation type="journal article" date="2017" name="Genome Biol.">
        <title>Comparative genomics reveals high biological diversity and specific adaptations in the industrially and medically important fungal genus Aspergillus.</title>
        <authorList>
            <person name="de Vries R.P."/>
            <person name="Riley R."/>
            <person name="Wiebenga A."/>
            <person name="Aguilar-Osorio G."/>
            <person name="Amillis S."/>
            <person name="Uchima C.A."/>
            <person name="Anderluh G."/>
            <person name="Asadollahi M."/>
            <person name="Askin M."/>
            <person name="Barry K."/>
            <person name="Battaglia E."/>
            <person name="Bayram O."/>
            <person name="Benocci T."/>
            <person name="Braus-Stromeyer S.A."/>
            <person name="Caldana C."/>
            <person name="Canovas D."/>
            <person name="Cerqueira G.C."/>
            <person name="Chen F."/>
            <person name="Chen W."/>
            <person name="Choi C."/>
            <person name="Clum A."/>
            <person name="Dos Santos R.A."/>
            <person name="Damasio A.R."/>
            <person name="Diallinas G."/>
            <person name="Emri T."/>
            <person name="Fekete E."/>
            <person name="Flipphi M."/>
            <person name="Freyberg S."/>
            <person name="Gallo A."/>
            <person name="Gournas C."/>
            <person name="Habgood R."/>
            <person name="Hainaut M."/>
            <person name="Harispe M.L."/>
            <person name="Henrissat B."/>
            <person name="Hilden K.S."/>
            <person name="Hope R."/>
            <person name="Hossain A."/>
            <person name="Karabika E."/>
            <person name="Karaffa L."/>
            <person name="Karanyi Z."/>
            <person name="Krasevec N."/>
            <person name="Kuo A."/>
            <person name="Kusch H."/>
            <person name="LaButti K."/>
            <person name="Lagendijk E.L."/>
            <person name="Lapidus A."/>
            <person name="Levasseur A."/>
            <person name="Lindquist E."/>
            <person name="Lipzen A."/>
            <person name="Logrieco A.F."/>
            <person name="MacCabe A."/>
            <person name="Maekelae M.R."/>
            <person name="Malavazi I."/>
            <person name="Melin P."/>
            <person name="Meyer V."/>
            <person name="Mielnichuk N."/>
            <person name="Miskei M."/>
            <person name="Molnar A.P."/>
            <person name="Mule G."/>
            <person name="Ngan C.Y."/>
            <person name="Orejas M."/>
            <person name="Orosz E."/>
            <person name="Ouedraogo J.P."/>
            <person name="Overkamp K.M."/>
            <person name="Park H.-S."/>
            <person name="Perrone G."/>
            <person name="Piumi F."/>
            <person name="Punt P.J."/>
            <person name="Ram A.F."/>
            <person name="Ramon A."/>
            <person name="Rauscher S."/>
            <person name="Record E."/>
            <person name="Riano-Pachon D.M."/>
            <person name="Robert V."/>
            <person name="Roehrig J."/>
            <person name="Ruller R."/>
            <person name="Salamov A."/>
            <person name="Salih N.S."/>
            <person name="Samson R.A."/>
            <person name="Sandor E."/>
            <person name="Sanguinetti M."/>
            <person name="Schuetze T."/>
            <person name="Sepcic K."/>
            <person name="Shelest E."/>
            <person name="Sherlock G."/>
            <person name="Sophianopoulou V."/>
            <person name="Squina F.M."/>
            <person name="Sun H."/>
            <person name="Susca A."/>
            <person name="Todd R.B."/>
            <person name="Tsang A."/>
            <person name="Unkles S.E."/>
            <person name="van de Wiele N."/>
            <person name="van Rossen-Uffink D."/>
            <person name="Oliveira J.V."/>
            <person name="Vesth T.C."/>
            <person name="Visser J."/>
            <person name="Yu J.-H."/>
            <person name="Zhou M."/>
            <person name="Andersen M.R."/>
            <person name="Archer D.B."/>
            <person name="Baker S.E."/>
            <person name="Benoit I."/>
            <person name="Brakhage A.A."/>
            <person name="Braus G.H."/>
            <person name="Fischer R."/>
            <person name="Frisvad J.C."/>
            <person name="Goldman G.H."/>
            <person name="Houbraken J."/>
            <person name="Oakley B."/>
            <person name="Pocsi I."/>
            <person name="Scazzocchio C."/>
            <person name="Seiboth B."/>
            <person name="vanKuyk P.A."/>
            <person name="Wortman J."/>
            <person name="Dyer P.S."/>
            <person name="Grigoriev I.V."/>
        </authorList>
    </citation>
    <scope>NUCLEOTIDE SEQUENCE [LARGE SCALE GENOMIC DNA]</scope>
    <source>
        <strain evidence="3">CBS 101740 / IMI 381727 / IBT 21946</strain>
    </source>
</reference>
<dbReference type="GeneID" id="93578885"/>
<dbReference type="EMBL" id="KV878720">
    <property type="protein sequence ID" value="OJJ65578.1"/>
    <property type="molecule type" value="Genomic_DNA"/>
</dbReference>
<evidence type="ECO:0000313" key="3">
    <source>
        <dbReference type="Proteomes" id="UP000184499"/>
    </source>
</evidence>